<dbReference type="Proteomes" id="UP001203852">
    <property type="component" value="Unassembled WGS sequence"/>
</dbReference>
<comment type="caution">
    <text evidence="1">The sequence shown here is derived from an EMBL/GenBank/DDBJ whole genome shotgun (WGS) entry which is preliminary data.</text>
</comment>
<reference evidence="1" key="1">
    <citation type="journal article" date="2022" name="bioRxiv">
        <title>Deciphering the potential niche of two novel black yeast fungi from a biological soil crust based on their genomes, phenotypes, and melanin regulation.</title>
        <authorList>
            <consortium name="DOE Joint Genome Institute"/>
            <person name="Carr E.C."/>
            <person name="Barton Q."/>
            <person name="Grambo S."/>
            <person name="Sullivan M."/>
            <person name="Renfro C.M."/>
            <person name="Kuo A."/>
            <person name="Pangilinan J."/>
            <person name="Lipzen A."/>
            <person name="Keymanesh K."/>
            <person name="Savage E."/>
            <person name="Barry K."/>
            <person name="Grigoriev I.V."/>
            <person name="Riekhof W.R."/>
            <person name="Harris S.S."/>
        </authorList>
    </citation>
    <scope>NUCLEOTIDE SEQUENCE</scope>
    <source>
        <strain evidence="1">JF 03-4F</strain>
    </source>
</reference>
<dbReference type="AlphaFoldDB" id="A0AAN6DPE0"/>
<organism evidence="1 2">
    <name type="scientific">Exophiala viscosa</name>
    <dbReference type="NCBI Taxonomy" id="2486360"/>
    <lineage>
        <taxon>Eukaryota</taxon>
        <taxon>Fungi</taxon>
        <taxon>Dikarya</taxon>
        <taxon>Ascomycota</taxon>
        <taxon>Pezizomycotina</taxon>
        <taxon>Eurotiomycetes</taxon>
        <taxon>Chaetothyriomycetidae</taxon>
        <taxon>Chaetothyriales</taxon>
        <taxon>Herpotrichiellaceae</taxon>
        <taxon>Exophiala</taxon>
    </lineage>
</organism>
<name>A0AAN6DPE0_9EURO</name>
<dbReference type="SUPFAM" id="SSF54427">
    <property type="entry name" value="NTF2-like"/>
    <property type="match status" value="1"/>
</dbReference>
<accession>A0AAN6DPE0</accession>
<dbReference type="InterPro" id="IPR032710">
    <property type="entry name" value="NTF2-like_dom_sf"/>
</dbReference>
<dbReference type="EMBL" id="MU404359">
    <property type="protein sequence ID" value="KAI1610106.1"/>
    <property type="molecule type" value="Genomic_DNA"/>
</dbReference>
<evidence type="ECO:0000313" key="1">
    <source>
        <dbReference type="EMBL" id="KAI1610106.1"/>
    </source>
</evidence>
<sequence length="182" mass="21271">MFINKRTNCQPCQTERPSPQNLRLLLSYSKTLSVEIMSELEDLSRARIQEWLEGYHRSSATLDATKWCSEYMTDDTELQYANNPVTKGQEVRDMFAQVFLQLDLMEHEIVYFDYVAPRIYQAARIRYRVKGDMSEQEIVIQGFATFYLQEDEDKVLKCSRAEVYLDPSPLFARIAEKANVDA</sequence>
<evidence type="ECO:0000313" key="2">
    <source>
        <dbReference type="Proteomes" id="UP001203852"/>
    </source>
</evidence>
<gene>
    <name evidence="1" type="ORF">EDD36DRAFT_445508</name>
</gene>
<evidence type="ECO:0008006" key="3">
    <source>
        <dbReference type="Google" id="ProtNLM"/>
    </source>
</evidence>
<dbReference type="Gene3D" id="3.10.450.50">
    <property type="match status" value="1"/>
</dbReference>
<proteinExistence type="predicted"/>
<protein>
    <recommendedName>
        <fullName evidence="3">SnoaL-like domain-containing protein</fullName>
    </recommendedName>
</protein>
<keyword evidence="2" id="KW-1185">Reference proteome</keyword>